<accession>A0A6N2KTX2</accession>
<name>A0A6N2KTX2_SALVM</name>
<organism evidence="1">
    <name type="scientific">Salix viminalis</name>
    <name type="common">Common osier</name>
    <name type="synonym">Basket willow</name>
    <dbReference type="NCBI Taxonomy" id="40686"/>
    <lineage>
        <taxon>Eukaryota</taxon>
        <taxon>Viridiplantae</taxon>
        <taxon>Streptophyta</taxon>
        <taxon>Embryophyta</taxon>
        <taxon>Tracheophyta</taxon>
        <taxon>Spermatophyta</taxon>
        <taxon>Magnoliopsida</taxon>
        <taxon>eudicotyledons</taxon>
        <taxon>Gunneridae</taxon>
        <taxon>Pentapetalae</taxon>
        <taxon>rosids</taxon>
        <taxon>fabids</taxon>
        <taxon>Malpighiales</taxon>
        <taxon>Salicaceae</taxon>
        <taxon>Saliceae</taxon>
        <taxon>Salix</taxon>
    </lineage>
</organism>
<gene>
    <name evidence="1" type="ORF">SVIM_LOCUS139245</name>
</gene>
<dbReference type="AlphaFoldDB" id="A0A6N2KTX2"/>
<protein>
    <submittedName>
        <fullName evidence="1">Uncharacterized protein</fullName>
    </submittedName>
</protein>
<evidence type="ECO:0000313" key="1">
    <source>
        <dbReference type="EMBL" id="VFU32096.1"/>
    </source>
</evidence>
<sequence>MLLLVISSSSSICLRFRIMWLQNCGYCACHRMDQVKQGCSCDKKQNKTNNVRGASVVYFEYVVYSVFWWPGTENGGPRWGEAIEDPS</sequence>
<proteinExistence type="predicted"/>
<dbReference type="EMBL" id="CAADRP010000779">
    <property type="protein sequence ID" value="VFU32096.1"/>
    <property type="molecule type" value="Genomic_DNA"/>
</dbReference>
<reference evidence="1" key="1">
    <citation type="submission" date="2019-03" db="EMBL/GenBank/DDBJ databases">
        <authorList>
            <person name="Mank J."/>
            <person name="Almeida P."/>
        </authorList>
    </citation>
    <scope>NUCLEOTIDE SEQUENCE</scope>
    <source>
        <strain evidence="1">78183</strain>
    </source>
</reference>